<evidence type="ECO:0000256" key="4">
    <source>
        <dbReference type="ARBA" id="ARBA00022692"/>
    </source>
</evidence>
<feature type="transmembrane region" description="Helical" evidence="7">
    <location>
        <begin position="203"/>
        <end position="225"/>
    </location>
</feature>
<reference evidence="9" key="2">
    <citation type="submission" date="2023-02" db="EMBL/GenBank/DDBJ databases">
        <authorList>
            <person name="Sun Q."/>
            <person name="Mori K."/>
        </authorList>
    </citation>
    <scope>NUCLEOTIDE SEQUENCE</scope>
    <source>
        <strain evidence="9">NBRC 112290</strain>
    </source>
</reference>
<dbReference type="PANTHER" id="PTHR30151">
    <property type="entry name" value="ALKANE SULFONATE ABC TRANSPORTER-RELATED, MEMBRANE SUBUNIT"/>
    <property type="match status" value="1"/>
</dbReference>
<accession>A0AA37XDP9</accession>
<dbReference type="GO" id="GO:0055085">
    <property type="term" value="P:transmembrane transport"/>
    <property type="evidence" value="ECO:0007669"/>
    <property type="project" value="InterPro"/>
</dbReference>
<dbReference type="PANTHER" id="PTHR30151:SF0">
    <property type="entry name" value="ABC TRANSPORTER PERMEASE PROTEIN MJ0413-RELATED"/>
    <property type="match status" value="1"/>
</dbReference>
<dbReference type="CDD" id="cd06261">
    <property type="entry name" value="TM_PBP2"/>
    <property type="match status" value="1"/>
</dbReference>
<keyword evidence="4 7" id="KW-0812">Transmembrane</keyword>
<keyword evidence="2 7" id="KW-0813">Transport</keyword>
<evidence type="ECO:0000256" key="5">
    <source>
        <dbReference type="ARBA" id="ARBA00022989"/>
    </source>
</evidence>
<organism evidence="9 10">
    <name type="scientific">Litorihabitans aurantiacus</name>
    <dbReference type="NCBI Taxonomy" id="1930061"/>
    <lineage>
        <taxon>Bacteria</taxon>
        <taxon>Bacillati</taxon>
        <taxon>Actinomycetota</taxon>
        <taxon>Actinomycetes</taxon>
        <taxon>Micrococcales</taxon>
        <taxon>Beutenbergiaceae</taxon>
        <taxon>Litorihabitans</taxon>
    </lineage>
</organism>
<feature type="domain" description="ABC transmembrane type-1" evidence="8">
    <location>
        <begin position="72"/>
        <end position="252"/>
    </location>
</feature>
<keyword evidence="10" id="KW-1185">Reference proteome</keyword>
<evidence type="ECO:0000256" key="7">
    <source>
        <dbReference type="RuleBase" id="RU363032"/>
    </source>
</evidence>
<feature type="transmembrane region" description="Helical" evidence="7">
    <location>
        <begin position="77"/>
        <end position="98"/>
    </location>
</feature>
<sequence>MTTVAPRRARHPVASAASGARTVALRLVVAVVLLCAWTLLSDDSARVELPSPVRTWSSLVALTSSGELPRALLESNVAMVLGYLIAVAVGVPLGLLMGSFPVAAAVIRPYLMLLLAVPLIALLPVAQAIFGLGLVTRVVVVVLFALVFVTLNTETGIRSVPGALREMAHSYGSSRWDTFRHVVLPSARPDIAAGLRLGLGRAVVGMVIAELFLVTAGIGSIISYYRGRFDTGAVLAIVLVLVLEGVLVMQLTRRLDKRRGAR</sequence>
<dbReference type="SUPFAM" id="SSF161098">
    <property type="entry name" value="MetI-like"/>
    <property type="match status" value="1"/>
</dbReference>
<proteinExistence type="inferred from homology"/>
<keyword evidence="6 7" id="KW-0472">Membrane</keyword>
<evidence type="ECO:0000259" key="8">
    <source>
        <dbReference type="PROSITE" id="PS50928"/>
    </source>
</evidence>
<evidence type="ECO:0000256" key="6">
    <source>
        <dbReference type="ARBA" id="ARBA00023136"/>
    </source>
</evidence>
<dbReference type="GO" id="GO:0005886">
    <property type="term" value="C:plasma membrane"/>
    <property type="evidence" value="ECO:0007669"/>
    <property type="project" value="UniProtKB-SubCell"/>
</dbReference>
<keyword evidence="5 7" id="KW-1133">Transmembrane helix</keyword>
<dbReference type="Pfam" id="PF00528">
    <property type="entry name" value="BPD_transp_1"/>
    <property type="match status" value="1"/>
</dbReference>
<name>A0AA37XDP9_9MICO</name>
<dbReference type="RefSeq" id="WP_284249127.1">
    <property type="nucleotide sequence ID" value="NZ_BSUM01000001.1"/>
</dbReference>
<dbReference type="PROSITE" id="PS50928">
    <property type="entry name" value="ABC_TM1"/>
    <property type="match status" value="1"/>
</dbReference>
<keyword evidence="3" id="KW-1003">Cell membrane</keyword>
<gene>
    <name evidence="9" type="ORF">GCM10025875_04890</name>
</gene>
<feature type="transmembrane region" description="Helical" evidence="7">
    <location>
        <begin position="231"/>
        <end position="252"/>
    </location>
</feature>
<feature type="transmembrane region" description="Helical" evidence="7">
    <location>
        <begin position="110"/>
        <end position="132"/>
    </location>
</feature>
<dbReference type="EMBL" id="BSUM01000001">
    <property type="protein sequence ID" value="GMA30497.1"/>
    <property type="molecule type" value="Genomic_DNA"/>
</dbReference>
<comment type="caution">
    <text evidence="9">The sequence shown here is derived from an EMBL/GenBank/DDBJ whole genome shotgun (WGS) entry which is preliminary data.</text>
</comment>
<evidence type="ECO:0000313" key="9">
    <source>
        <dbReference type="EMBL" id="GMA30497.1"/>
    </source>
</evidence>
<feature type="transmembrane region" description="Helical" evidence="7">
    <location>
        <begin position="138"/>
        <end position="157"/>
    </location>
</feature>
<dbReference type="InterPro" id="IPR035906">
    <property type="entry name" value="MetI-like_sf"/>
</dbReference>
<protein>
    <recommendedName>
        <fullName evidence="8">ABC transmembrane type-1 domain-containing protein</fullName>
    </recommendedName>
</protein>
<evidence type="ECO:0000313" key="10">
    <source>
        <dbReference type="Proteomes" id="UP001157161"/>
    </source>
</evidence>
<dbReference type="AlphaFoldDB" id="A0AA37XDP9"/>
<dbReference type="Proteomes" id="UP001157161">
    <property type="component" value="Unassembled WGS sequence"/>
</dbReference>
<comment type="subcellular location">
    <subcellularLocation>
        <location evidence="1 7">Cell membrane</location>
        <topology evidence="1 7">Multi-pass membrane protein</topology>
    </subcellularLocation>
</comment>
<dbReference type="InterPro" id="IPR000515">
    <property type="entry name" value="MetI-like"/>
</dbReference>
<evidence type="ECO:0000256" key="1">
    <source>
        <dbReference type="ARBA" id="ARBA00004651"/>
    </source>
</evidence>
<feature type="transmembrane region" description="Helical" evidence="7">
    <location>
        <begin position="23"/>
        <end position="40"/>
    </location>
</feature>
<comment type="similarity">
    <text evidence="7">Belongs to the binding-protein-dependent transport system permease family.</text>
</comment>
<evidence type="ECO:0000256" key="3">
    <source>
        <dbReference type="ARBA" id="ARBA00022475"/>
    </source>
</evidence>
<reference evidence="9" key="1">
    <citation type="journal article" date="2014" name="Int. J. Syst. Evol. Microbiol.">
        <title>Complete genome sequence of Corynebacterium casei LMG S-19264T (=DSM 44701T), isolated from a smear-ripened cheese.</title>
        <authorList>
            <consortium name="US DOE Joint Genome Institute (JGI-PGF)"/>
            <person name="Walter F."/>
            <person name="Albersmeier A."/>
            <person name="Kalinowski J."/>
            <person name="Ruckert C."/>
        </authorList>
    </citation>
    <scope>NUCLEOTIDE SEQUENCE</scope>
    <source>
        <strain evidence="9">NBRC 112290</strain>
    </source>
</reference>
<dbReference type="Gene3D" id="1.10.3720.10">
    <property type="entry name" value="MetI-like"/>
    <property type="match status" value="1"/>
</dbReference>
<evidence type="ECO:0000256" key="2">
    <source>
        <dbReference type="ARBA" id="ARBA00022448"/>
    </source>
</evidence>